<feature type="domain" description="ASCH" evidence="1">
    <location>
        <begin position="5"/>
        <end position="99"/>
    </location>
</feature>
<dbReference type="GeneID" id="93498199"/>
<accession>A0A4Q7CZI2</accession>
<dbReference type="Gene3D" id="2.30.130.30">
    <property type="entry name" value="Hypothetical protein"/>
    <property type="match status" value="1"/>
</dbReference>
<dbReference type="InterPro" id="IPR007374">
    <property type="entry name" value="ASCH_domain"/>
</dbReference>
<dbReference type="Proteomes" id="UP000293369">
    <property type="component" value="Unassembled WGS sequence"/>
</dbReference>
<protein>
    <submittedName>
        <fullName evidence="2">ASCH domain-containing protein</fullName>
    </submittedName>
</protein>
<dbReference type="SMART" id="SM01022">
    <property type="entry name" value="ASCH"/>
    <property type="match status" value="1"/>
</dbReference>
<evidence type="ECO:0000313" key="3">
    <source>
        <dbReference type="Proteomes" id="UP000293369"/>
    </source>
</evidence>
<dbReference type="RefSeq" id="WP_083205618.1">
    <property type="nucleotide sequence ID" value="NZ_SGFE01000021.1"/>
</dbReference>
<name>A0A4Q7CZI2_9PSED</name>
<comment type="caution">
    <text evidence="2">The sequence shown here is derived from an EMBL/GenBank/DDBJ whole genome shotgun (WGS) entry which is preliminary data.</text>
</comment>
<proteinExistence type="predicted"/>
<dbReference type="EMBL" id="SGFE01000021">
    <property type="protein sequence ID" value="RZI31503.1"/>
    <property type="molecule type" value="Genomic_DNA"/>
</dbReference>
<dbReference type="SUPFAM" id="SSF88697">
    <property type="entry name" value="PUA domain-like"/>
    <property type="match status" value="1"/>
</dbReference>
<sequence length="135" mass="15197">MKVLLSIKPEYASKILSGEKRFEFRKVGFSNPAVHTVVIYATRPVGKIVGEFEVTRIYQDSPSRIWEKTKAYAGVNKKFFDAYYEGRNSAVAIAVGRVITYERPFDLKELGGPKAPPQSFCYIGSPERQVALELS</sequence>
<dbReference type="AlphaFoldDB" id="A0A4Q7CZI2"/>
<dbReference type="Pfam" id="PF04266">
    <property type="entry name" value="ASCH"/>
    <property type="match status" value="1"/>
</dbReference>
<gene>
    <name evidence="2" type="ORF">EUX57_12290</name>
</gene>
<evidence type="ECO:0000313" key="2">
    <source>
        <dbReference type="EMBL" id="RZI31503.1"/>
    </source>
</evidence>
<reference evidence="2 3" key="1">
    <citation type="submission" date="2019-02" db="EMBL/GenBank/DDBJ databases">
        <title>Pseudomonas spp from wheat grain.</title>
        <authorList>
            <person name="Cho G.-S."/>
            <person name="Franz C.M.A.P."/>
        </authorList>
    </citation>
    <scope>NUCLEOTIDE SEQUENCE [LARGE SCALE GENOMIC DNA]</scope>
    <source>
        <strain evidence="2 3">133NRW</strain>
    </source>
</reference>
<dbReference type="InterPro" id="IPR015947">
    <property type="entry name" value="PUA-like_sf"/>
</dbReference>
<evidence type="ECO:0000259" key="1">
    <source>
        <dbReference type="SMART" id="SM01022"/>
    </source>
</evidence>
<organism evidence="2 3">
    <name type="scientific">Pseudomonas orientalis</name>
    <dbReference type="NCBI Taxonomy" id="76758"/>
    <lineage>
        <taxon>Bacteria</taxon>
        <taxon>Pseudomonadati</taxon>
        <taxon>Pseudomonadota</taxon>
        <taxon>Gammaproteobacteria</taxon>
        <taxon>Pseudomonadales</taxon>
        <taxon>Pseudomonadaceae</taxon>
        <taxon>Pseudomonas</taxon>
    </lineage>
</organism>